<dbReference type="CDD" id="cd00090">
    <property type="entry name" value="HTH_ARSR"/>
    <property type="match status" value="1"/>
</dbReference>
<evidence type="ECO:0000313" key="3">
    <source>
        <dbReference type="EMBL" id="CAJ37332.1"/>
    </source>
</evidence>
<dbReference type="InterPro" id="IPR036388">
    <property type="entry name" value="WH-like_DNA-bd_sf"/>
</dbReference>
<dbReference type="InterPro" id="IPR001845">
    <property type="entry name" value="HTH_ArsR_DNA-bd_dom"/>
</dbReference>
<dbReference type="InterPro" id="IPR004096">
    <property type="entry name" value="V4R"/>
</dbReference>
<name>Q0W2R1_METAR</name>
<dbReference type="eggNOG" id="arCOG01688">
    <property type="taxonomic scope" value="Archaea"/>
</dbReference>
<dbReference type="GeneID" id="5143886"/>
<dbReference type="RefSeq" id="WP_012035249.1">
    <property type="nucleotide sequence ID" value="NC_009464.1"/>
</dbReference>
<dbReference type="PANTHER" id="PTHR35090:SF2">
    <property type="entry name" value="ARSR FAMILY TRANSCRIPTIONAL REGULATOR"/>
    <property type="match status" value="1"/>
</dbReference>
<evidence type="ECO:0000259" key="1">
    <source>
        <dbReference type="SMART" id="SM00418"/>
    </source>
</evidence>
<reference evidence="3 4" key="1">
    <citation type="journal article" date="2006" name="Science">
        <title>Genome of rice cluster I archaea -- the key methane producers in the rice rhizosphere.</title>
        <authorList>
            <person name="Erkel C."/>
            <person name="Kube M."/>
            <person name="Reinhardt R."/>
            <person name="Liesack W."/>
        </authorList>
    </citation>
    <scope>NUCLEOTIDE SEQUENCE [LARGE SCALE GENOMIC DNA]</scope>
    <source>
        <strain evidence="4">DSM 22066 / NBRC 105507 / MRE50</strain>
    </source>
</reference>
<proteinExistence type="predicted"/>
<accession>Q0W2R1</accession>
<dbReference type="Pfam" id="PF02830">
    <property type="entry name" value="V4R"/>
    <property type="match status" value="1"/>
</dbReference>
<sequence length="253" mass="28169">MKNGNVQDQVPIELFATDSGIRAIDSPVLVKILAMLKEREMPFDEIVANSGKAKSTISVHLNRMIEAGVIGSRLDPDDRRKKIFFINSSYLGGLQKEAGIDDDIRDYFTRAKGGLPDMFAFYRLMFRAIRVELYRQGVNIEPILTDAGYKIGQALYESVRSDDLGEMLGNIARFWSDHQLGRMVVASMDPLTIYVYDCFECADLPQLGRPACAFDIGILKAIFIARFGKDPGIKEIGCYAMGDGRCTFVIGGQ</sequence>
<keyword evidence="4" id="KW-1185">Reference proteome</keyword>
<evidence type="ECO:0000259" key="2">
    <source>
        <dbReference type="SMART" id="SM00989"/>
    </source>
</evidence>
<dbReference type="SMART" id="SM00989">
    <property type="entry name" value="V4R"/>
    <property type="match status" value="1"/>
</dbReference>
<protein>
    <submittedName>
        <fullName evidence="3">Transcription regulator (ArsR family)</fullName>
    </submittedName>
</protein>
<dbReference type="EMBL" id="AM114193">
    <property type="protein sequence ID" value="CAJ37332.1"/>
    <property type="molecule type" value="Genomic_DNA"/>
</dbReference>
<dbReference type="KEGG" id="rci:RCIX2213"/>
<dbReference type="SUPFAM" id="SSF111126">
    <property type="entry name" value="Ligand-binding domain in the NO signalling and Golgi transport"/>
    <property type="match status" value="1"/>
</dbReference>
<evidence type="ECO:0000313" key="4">
    <source>
        <dbReference type="Proteomes" id="UP000000663"/>
    </source>
</evidence>
<dbReference type="SMART" id="SM00418">
    <property type="entry name" value="HTH_ARSR"/>
    <property type="match status" value="1"/>
</dbReference>
<dbReference type="PANTHER" id="PTHR35090">
    <property type="entry name" value="DNA-DIRECTED RNA POLYMERASE SUBUNIT I"/>
    <property type="match status" value="1"/>
</dbReference>
<dbReference type="Pfam" id="PF01022">
    <property type="entry name" value="HTH_5"/>
    <property type="match status" value="1"/>
</dbReference>
<organism evidence="3 4">
    <name type="scientific">Methanocella arvoryzae (strain DSM 22066 / NBRC 105507 / MRE50)</name>
    <dbReference type="NCBI Taxonomy" id="351160"/>
    <lineage>
        <taxon>Archaea</taxon>
        <taxon>Methanobacteriati</taxon>
        <taxon>Methanobacteriota</taxon>
        <taxon>Stenosarchaea group</taxon>
        <taxon>Methanomicrobia</taxon>
        <taxon>Methanocellales</taxon>
        <taxon>Methanocellaceae</taxon>
        <taxon>Methanocella</taxon>
    </lineage>
</organism>
<dbReference type="Proteomes" id="UP000000663">
    <property type="component" value="Chromosome"/>
</dbReference>
<dbReference type="SUPFAM" id="SSF46785">
    <property type="entry name" value="Winged helix' DNA-binding domain"/>
    <property type="match status" value="1"/>
</dbReference>
<dbReference type="InterPro" id="IPR024096">
    <property type="entry name" value="NO_sig/Golgi_transp_ligand-bd"/>
</dbReference>
<dbReference type="Gene3D" id="1.10.10.10">
    <property type="entry name" value="Winged helix-like DNA-binding domain superfamily/Winged helix DNA-binding domain"/>
    <property type="match status" value="1"/>
</dbReference>
<feature type="domain" description="HTH arsR-type" evidence="1">
    <location>
        <begin position="19"/>
        <end position="96"/>
    </location>
</feature>
<dbReference type="GO" id="GO:0003700">
    <property type="term" value="F:DNA-binding transcription factor activity"/>
    <property type="evidence" value="ECO:0007669"/>
    <property type="project" value="InterPro"/>
</dbReference>
<gene>
    <name evidence="3" type="ORF">RCIX2213</name>
</gene>
<dbReference type="STRING" id="351160.RCIX2213"/>
<feature type="domain" description="4-vinyl reductase 4VR" evidence="2">
    <location>
        <begin position="190"/>
        <end position="252"/>
    </location>
</feature>
<dbReference type="AlphaFoldDB" id="Q0W2R1"/>
<dbReference type="Gene3D" id="3.30.1380.20">
    <property type="entry name" value="Trafficking protein particle complex subunit 3"/>
    <property type="match status" value="1"/>
</dbReference>
<dbReference type="InterPro" id="IPR036390">
    <property type="entry name" value="WH_DNA-bd_sf"/>
</dbReference>
<dbReference type="InterPro" id="IPR011991">
    <property type="entry name" value="ArsR-like_HTH"/>
</dbReference>